<dbReference type="Gene3D" id="3.50.50.60">
    <property type="entry name" value="FAD/NAD(P)-binding domain"/>
    <property type="match status" value="2"/>
</dbReference>
<keyword evidence="6" id="KW-1185">Reference proteome</keyword>
<dbReference type="Proteomes" id="UP001161409">
    <property type="component" value="Unassembled WGS sequence"/>
</dbReference>
<keyword evidence="2" id="KW-0285">Flavoprotein</keyword>
<proteinExistence type="predicted"/>
<keyword evidence="3" id="KW-0560">Oxidoreductase</keyword>
<dbReference type="InterPro" id="IPR027477">
    <property type="entry name" value="Succ_DH/fumarate_Rdtase_cat_sf"/>
</dbReference>
<evidence type="ECO:0000256" key="3">
    <source>
        <dbReference type="ARBA" id="ARBA00023002"/>
    </source>
</evidence>
<evidence type="ECO:0000256" key="1">
    <source>
        <dbReference type="ARBA" id="ARBA00001974"/>
    </source>
</evidence>
<dbReference type="PANTHER" id="PTHR43260:SF1">
    <property type="entry name" value="KSDD-LIKE STEROID DEHYDROGENASE RV0785"/>
    <property type="match status" value="1"/>
</dbReference>
<dbReference type="PIRSF" id="PIRSF036654">
    <property type="entry name" value="UCP036654"/>
    <property type="match status" value="1"/>
</dbReference>
<evidence type="ECO:0000313" key="6">
    <source>
        <dbReference type="Proteomes" id="UP001161409"/>
    </source>
</evidence>
<reference evidence="5" key="2">
    <citation type="submission" date="2023-01" db="EMBL/GenBank/DDBJ databases">
        <title>Draft genome sequence of Sneathiella chinensis strain NBRC 103408.</title>
        <authorList>
            <person name="Sun Q."/>
            <person name="Mori K."/>
        </authorList>
    </citation>
    <scope>NUCLEOTIDE SEQUENCE</scope>
    <source>
        <strain evidence="5">NBRC 103408</strain>
    </source>
</reference>
<evidence type="ECO:0000256" key="2">
    <source>
        <dbReference type="ARBA" id="ARBA00022630"/>
    </source>
</evidence>
<dbReference type="Gene3D" id="3.90.700.10">
    <property type="entry name" value="Succinate dehydrogenase/fumarate reductase flavoprotein, catalytic domain"/>
    <property type="match status" value="1"/>
</dbReference>
<accession>A0ABQ5U0B8</accession>
<dbReference type="InterPro" id="IPR014614">
    <property type="entry name" value="KsdD_DH"/>
</dbReference>
<comment type="caution">
    <text evidence="5">The sequence shown here is derived from an EMBL/GenBank/DDBJ whole genome shotgun (WGS) entry which is preliminary data.</text>
</comment>
<dbReference type="Pfam" id="PF00890">
    <property type="entry name" value="FAD_binding_2"/>
    <property type="match status" value="1"/>
</dbReference>
<sequence>MSNGKYDVIVVGGGIAGIATALELVEKGRKVLLIDRDEEKNFGGLAKESFGGMFFVDSPQQRKAKIRDNADLAYQDWCRFAEFGADDHIPRQWARTYIERSVPDILEKVTARGVSFMPVVNWVERGQYQPGNSVPRFHMVWGTGHRLAVTYRDALNACRATGLITLLFRAKVTDLVREGGAVTGVAGVLEETGEAFEYCAPITVLATGGINGNDAKIRENWSADWGGEPPETLLNGSHKYADGVLHDRVRALGGQVTHMDLAWDYAAGVHHPRPRKPRHGLSLVPTKSSLWMDARGRRFGPEPLVSGYDTFELVRRVCQQDHKYSWAILNLKIALKELAISGAEFNPAIRDRKLFSFLRTILFGNKPLVTDMLDHCVDFVTASSVPELAEKMNALGGGIPIDAEGMEADIRTYDAQFDRPASLRNDEQIRRLTHLRQYRGDRVRMCKAQKILDPKALPLIAIRQFVISRKSLGGMQTDLEGQVLNQAGAPLEGLYAVGEAAGFGGGGVHGKRALEGTFLGGCMLTSLYAAKSILKKVG</sequence>
<dbReference type="SUPFAM" id="SSF51905">
    <property type="entry name" value="FAD/NAD(P)-binding domain"/>
    <property type="match status" value="1"/>
</dbReference>
<comment type="cofactor">
    <cofactor evidence="1">
        <name>FAD</name>
        <dbReference type="ChEBI" id="CHEBI:57692"/>
    </cofactor>
</comment>
<dbReference type="EMBL" id="BSNF01000001">
    <property type="protein sequence ID" value="GLQ05580.1"/>
    <property type="molecule type" value="Genomic_DNA"/>
</dbReference>
<dbReference type="InterPro" id="IPR036188">
    <property type="entry name" value="FAD/NAD-bd_sf"/>
</dbReference>
<feature type="domain" description="FAD-dependent oxidoreductase 2 FAD-binding" evidence="4">
    <location>
        <begin position="7"/>
        <end position="519"/>
    </location>
</feature>
<dbReference type="NCBIfam" id="NF009472">
    <property type="entry name" value="PRK12834.1"/>
    <property type="match status" value="1"/>
</dbReference>
<dbReference type="RefSeq" id="WP_169559568.1">
    <property type="nucleotide sequence ID" value="NZ_BSNF01000001.1"/>
</dbReference>
<gene>
    <name evidence="5" type="ORF">GCM10007924_08010</name>
</gene>
<organism evidence="5 6">
    <name type="scientific">Sneathiella chinensis</name>
    <dbReference type="NCBI Taxonomy" id="349750"/>
    <lineage>
        <taxon>Bacteria</taxon>
        <taxon>Pseudomonadati</taxon>
        <taxon>Pseudomonadota</taxon>
        <taxon>Alphaproteobacteria</taxon>
        <taxon>Sneathiellales</taxon>
        <taxon>Sneathiellaceae</taxon>
        <taxon>Sneathiella</taxon>
    </lineage>
</organism>
<protein>
    <submittedName>
        <fullName evidence="5">Fumarate reductase/succinate dehydrogenase</fullName>
    </submittedName>
</protein>
<name>A0ABQ5U0B8_9PROT</name>
<evidence type="ECO:0000313" key="5">
    <source>
        <dbReference type="EMBL" id="GLQ05580.1"/>
    </source>
</evidence>
<dbReference type="InterPro" id="IPR003953">
    <property type="entry name" value="FAD-dep_OxRdtase_2_FAD-bd"/>
</dbReference>
<evidence type="ECO:0000259" key="4">
    <source>
        <dbReference type="Pfam" id="PF00890"/>
    </source>
</evidence>
<dbReference type="PANTHER" id="PTHR43260">
    <property type="entry name" value="3-KETOSTEROID-DELTA-1-DEHYDROGENASE"/>
    <property type="match status" value="1"/>
</dbReference>
<reference evidence="5" key="1">
    <citation type="journal article" date="2014" name="Int. J. Syst. Evol. Microbiol.">
        <title>Complete genome of a new Firmicutes species belonging to the dominant human colonic microbiota ('Ruminococcus bicirculans') reveals two chromosomes and a selective capacity to utilize plant glucans.</title>
        <authorList>
            <consortium name="NISC Comparative Sequencing Program"/>
            <person name="Wegmann U."/>
            <person name="Louis P."/>
            <person name="Goesmann A."/>
            <person name="Henrissat B."/>
            <person name="Duncan S.H."/>
            <person name="Flint H.J."/>
        </authorList>
    </citation>
    <scope>NUCLEOTIDE SEQUENCE</scope>
    <source>
        <strain evidence="5">NBRC 103408</strain>
    </source>
</reference>